<dbReference type="PANTHER" id="PTHR30579">
    <property type="entry name" value="TRANSCRIPTIONAL REGULATOR"/>
    <property type="match status" value="1"/>
</dbReference>
<dbReference type="InterPro" id="IPR000847">
    <property type="entry name" value="LysR_HTH_N"/>
</dbReference>
<dbReference type="RefSeq" id="WP_016712371.1">
    <property type="nucleotide sequence ID" value="NZ_AP022324.1"/>
</dbReference>
<dbReference type="GO" id="GO:0003677">
    <property type="term" value="F:DNA binding"/>
    <property type="evidence" value="ECO:0007669"/>
    <property type="project" value="UniProtKB-KW"/>
</dbReference>
<keyword evidence="3" id="KW-0238">DNA-binding</keyword>
<dbReference type="OrthoDB" id="5723059at2"/>
<dbReference type="FunFam" id="1.10.10.10:FF:000001">
    <property type="entry name" value="LysR family transcriptional regulator"/>
    <property type="match status" value="1"/>
</dbReference>
<dbReference type="Proteomes" id="UP000464661">
    <property type="component" value="Chromosome"/>
</dbReference>
<dbReference type="EMBL" id="AP022324">
    <property type="protein sequence ID" value="BBU47173.1"/>
    <property type="molecule type" value="Genomic_DNA"/>
</dbReference>
<dbReference type="InterPro" id="IPR036390">
    <property type="entry name" value="WH_DNA-bd_sf"/>
</dbReference>
<dbReference type="PANTHER" id="PTHR30579:SF7">
    <property type="entry name" value="HTH-TYPE TRANSCRIPTIONAL REGULATOR LRHA-RELATED"/>
    <property type="match status" value="1"/>
</dbReference>
<protein>
    <submittedName>
        <fullName evidence="6">LysR family transcriptional regulator</fullName>
    </submittedName>
</protein>
<accession>A0A0P7D526</accession>
<dbReference type="GeneID" id="49871064"/>
<comment type="similarity">
    <text evidence="1">Belongs to the LysR transcriptional regulatory family.</text>
</comment>
<dbReference type="InterPro" id="IPR005119">
    <property type="entry name" value="LysR_subst-bd"/>
</dbReference>
<dbReference type="GO" id="GO:0003700">
    <property type="term" value="F:DNA-binding transcription factor activity"/>
    <property type="evidence" value="ECO:0007669"/>
    <property type="project" value="InterPro"/>
</dbReference>
<proteinExistence type="inferred from homology"/>
<keyword evidence="2" id="KW-0805">Transcription regulation</keyword>
<dbReference type="SUPFAM" id="SSF53850">
    <property type="entry name" value="Periplasmic binding protein-like II"/>
    <property type="match status" value="1"/>
</dbReference>
<dbReference type="InterPro" id="IPR050176">
    <property type="entry name" value="LTTR"/>
</dbReference>
<evidence type="ECO:0000256" key="4">
    <source>
        <dbReference type="ARBA" id="ARBA00023163"/>
    </source>
</evidence>
<evidence type="ECO:0000313" key="6">
    <source>
        <dbReference type="EMBL" id="BBU42133.1"/>
    </source>
</evidence>
<evidence type="ECO:0000256" key="2">
    <source>
        <dbReference type="ARBA" id="ARBA00023015"/>
    </source>
</evidence>
<dbReference type="EMBL" id="AP022324">
    <property type="protein sequence ID" value="BBU42133.1"/>
    <property type="molecule type" value="Genomic_DNA"/>
</dbReference>
<gene>
    <name evidence="6" type="ORF">PPTS312_00480</name>
    <name evidence="7" type="ORF">PPTS312_50880</name>
</gene>
<dbReference type="Pfam" id="PF00126">
    <property type="entry name" value="HTH_1"/>
    <property type="match status" value="1"/>
</dbReference>
<organism evidence="6 8">
    <name type="scientific">Pseudomonas putida</name>
    <name type="common">Arthrobacter siderocapsulatus</name>
    <dbReference type="NCBI Taxonomy" id="303"/>
    <lineage>
        <taxon>Bacteria</taxon>
        <taxon>Pseudomonadati</taxon>
        <taxon>Pseudomonadota</taxon>
        <taxon>Gammaproteobacteria</taxon>
        <taxon>Pseudomonadales</taxon>
        <taxon>Pseudomonadaceae</taxon>
        <taxon>Pseudomonas</taxon>
    </lineage>
</organism>
<evidence type="ECO:0000256" key="1">
    <source>
        <dbReference type="ARBA" id="ARBA00009437"/>
    </source>
</evidence>
<dbReference type="SUPFAM" id="SSF46785">
    <property type="entry name" value="Winged helix' DNA-binding domain"/>
    <property type="match status" value="1"/>
</dbReference>
<sequence length="297" mass="32431">MGKGLDINVLRTFQAVARLGRFKDAADYVHRSPSAVTTQIQKLEEKVGQQLFARSNQSVELTPAGRHLLGEATRFLMAHDRLLATLSPQQITGKVRLGVPDGYAANLMSDFLPVFVASNPKLELEAVARSSAELIDLFARQRLDLAVAVSSEDWQQGEWIRSTQPRWAAAPGFNHDASRPLPLALQLKGCPYREAALQALKAQGIAYRILLESANWHAVLACMRSGLAVGIVEGLDNADPSLTYVEGMGLPDLAEHHVYLLTDTSHHVALHLNGMLKAAIQKEGVATPDHFPPRVIS</sequence>
<evidence type="ECO:0000256" key="3">
    <source>
        <dbReference type="ARBA" id="ARBA00023125"/>
    </source>
</evidence>
<evidence type="ECO:0000313" key="7">
    <source>
        <dbReference type="EMBL" id="BBU47173.1"/>
    </source>
</evidence>
<name>A0A0P7D526_PSEPU</name>
<dbReference type="Pfam" id="PF03466">
    <property type="entry name" value="LysR_substrate"/>
    <property type="match status" value="1"/>
</dbReference>
<dbReference type="Gene3D" id="3.40.190.10">
    <property type="entry name" value="Periplasmic binding protein-like II"/>
    <property type="match status" value="2"/>
</dbReference>
<evidence type="ECO:0000313" key="8">
    <source>
        <dbReference type="Proteomes" id="UP000464661"/>
    </source>
</evidence>
<dbReference type="PROSITE" id="PS50931">
    <property type="entry name" value="HTH_LYSR"/>
    <property type="match status" value="1"/>
</dbReference>
<dbReference type="AlphaFoldDB" id="A0A0P7D526"/>
<evidence type="ECO:0000259" key="5">
    <source>
        <dbReference type="PROSITE" id="PS50931"/>
    </source>
</evidence>
<keyword evidence="4" id="KW-0804">Transcription</keyword>
<feature type="domain" description="HTH lysR-type" evidence="5">
    <location>
        <begin position="5"/>
        <end position="62"/>
    </location>
</feature>
<dbReference type="Gene3D" id="1.10.10.10">
    <property type="entry name" value="Winged helix-like DNA-binding domain superfamily/Winged helix DNA-binding domain"/>
    <property type="match status" value="1"/>
</dbReference>
<reference evidence="6 8" key="1">
    <citation type="submission" date="2020-01" db="EMBL/GenBank/DDBJ databases">
        <title>Complete Genome Sequence of Pseudomonas putida Strain TS312, Harboring the HdtS type N-acyl-homoserine Lactone Synthase, Isolated from a Paper Mill.</title>
        <authorList>
            <person name="Hosoe A."/>
            <person name="Suenaga T."/>
            <person name="Sugi T."/>
            <person name="Izumi T."/>
            <person name="Nagai N."/>
            <person name="Terada A."/>
        </authorList>
    </citation>
    <scope>NUCLEOTIDE SEQUENCE [LARGE SCALE GENOMIC DNA]</scope>
    <source>
        <strain evidence="6 8">TS312</strain>
    </source>
</reference>
<dbReference type="InterPro" id="IPR036388">
    <property type="entry name" value="WH-like_DNA-bd_sf"/>
</dbReference>